<keyword evidence="1" id="KW-0472">Membrane</keyword>
<dbReference type="AlphaFoldDB" id="A0A8T4GFV4"/>
<accession>A0A8T4GFV4</accession>
<dbReference type="OrthoDB" id="328135at2157"/>
<feature type="transmembrane region" description="Helical" evidence="1">
    <location>
        <begin position="38"/>
        <end position="56"/>
    </location>
</feature>
<keyword evidence="1" id="KW-1133">Transmembrane helix</keyword>
<name>A0A8T4GFV4_9EURY</name>
<keyword evidence="3" id="KW-1185">Reference proteome</keyword>
<keyword evidence="1" id="KW-0812">Transmembrane</keyword>
<gene>
    <name evidence="2" type="ORF">J2751_001540</name>
</gene>
<dbReference type="Proteomes" id="UP000823588">
    <property type="component" value="Unassembled WGS sequence"/>
</dbReference>
<feature type="transmembrane region" description="Helical" evidence="1">
    <location>
        <begin position="12"/>
        <end position="32"/>
    </location>
</feature>
<dbReference type="RefSeq" id="WP_209484766.1">
    <property type="nucleotide sequence ID" value="NZ_JAGGKQ010000009.1"/>
</dbReference>
<dbReference type="EMBL" id="JAGGKQ010000009">
    <property type="protein sequence ID" value="MBP1922530.1"/>
    <property type="molecule type" value="Genomic_DNA"/>
</dbReference>
<evidence type="ECO:0000313" key="3">
    <source>
        <dbReference type="Proteomes" id="UP000823588"/>
    </source>
</evidence>
<sequence length="69" mass="7578">MTSTVGRLRQLAPHWAVILVVLFVSFTLIESIVGPLELWQSLIVVAVIAFGYPTVVRSLGVAPDVWTDE</sequence>
<reference evidence="2" key="1">
    <citation type="submission" date="2021-03" db="EMBL/GenBank/DDBJ databases">
        <title>Genomic Encyclopedia of Type Strains, Phase IV (KMG-IV): sequencing the most valuable type-strain genomes for metagenomic binning, comparative biology and taxonomic classification.</title>
        <authorList>
            <person name="Goeker M."/>
        </authorList>
    </citation>
    <scope>NUCLEOTIDE SEQUENCE</scope>
    <source>
        <strain evidence="2">DSM 23564</strain>
    </source>
</reference>
<evidence type="ECO:0000313" key="2">
    <source>
        <dbReference type="EMBL" id="MBP1922530.1"/>
    </source>
</evidence>
<protein>
    <submittedName>
        <fullName evidence="2">Uncharacterized protein</fullName>
    </submittedName>
</protein>
<proteinExistence type="predicted"/>
<comment type="caution">
    <text evidence="2">The sequence shown here is derived from an EMBL/GenBank/DDBJ whole genome shotgun (WGS) entry which is preliminary data.</text>
</comment>
<organism evidence="2 3">
    <name type="scientific">Halorubrum alkaliphilum</name>
    <dbReference type="NCBI Taxonomy" id="261290"/>
    <lineage>
        <taxon>Archaea</taxon>
        <taxon>Methanobacteriati</taxon>
        <taxon>Methanobacteriota</taxon>
        <taxon>Stenosarchaea group</taxon>
        <taxon>Halobacteria</taxon>
        <taxon>Halobacteriales</taxon>
        <taxon>Haloferacaceae</taxon>
        <taxon>Halorubrum</taxon>
    </lineage>
</organism>
<evidence type="ECO:0000256" key="1">
    <source>
        <dbReference type="SAM" id="Phobius"/>
    </source>
</evidence>